<evidence type="ECO:0000313" key="1">
    <source>
        <dbReference type="EMBL" id="MCJ8209287.1"/>
    </source>
</evidence>
<accession>A0A9X1X136</accession>
<evidence type="ECO:0000313" key="2">
    <source>
        <dbReference type="Proteomes" id="UP001139450"/>
    </source>
</evidence>
<dbReference type="EMBL" id="JALJEJ010000002">
    <property type="protein sequence ID" value="MCJ8209287.1"/>
    <property type="molecule type" value="Genomic_DNA"/>
</dbReference>
<dbReference type="AlphaFoldDB" id="A0A9X1X136"/>
<evidence type="ECO:0008006" key="3">
    <source>
        <dbReference type="Google" id="ProtNLM"/>
    </source>
</evidence>
<name>A0A9X1X136_9SPHI</name>
<protein>
    <recommendedName>
        <fullName evidence="3">Acyl carrier protein phosphodiesterase</fullName>
    </recommendedName>
</protein>
<dbReference type="RefSeq" id="WP_245129118.1">
    <property type="nucleotide sequence ID" value="NZ_JALJEJ010000002.1"/>
</dbReference>
<sequence length="226" mass="26192">MNFLSHYYFDRKTSDCYHVLGTVLPDLLKNADKHTSLHPEKLIHPDKNINSLIGGWKKHLEVDRHFHSSTFFKYHSHQLKLNLLPALEGSPVKPFFLGHVGIELILDNLLLTNNLVNAGDFYDQLNDCNEEVIYRFLSFAGMRNPEIFLSFFDGFKRSRYLFSYAESSQVAYALKRICMRVWQSPFTPEQEEQLTQLVAAYRLEVQPVFMEIFDLIQAALPTDSAA</sequence>
<gene>
    <name evidence="1" type="ORF">MUY27_06175</name>
</gene>
<dbReference type="Proteomes" id="UP001139450">
    <property type="component" value="Unassembled WGS sequence"/>
</dbReference>
<proteinExistence type="predicted"/>
<keyword evidence="2" id="KW-1185">Reference proteome</keyword>
<comment type="caution">
    <text evidence="1">The sequence shown here is derived from an EMBL/GenBank/DDBJ whole genome shotgun (WGS) entry which is preliminary data.</text>
</comment>
<organism evidence="1 2">
    <name type="scientific">Mucilaginibacter straminoryzae</name>
    <dbReference type="NCBI Taxonomy" id="2932774"/>
    <lineage>
        <taxon>Bacteria</taxon>
        <taxon>Pseudomonadati</taxon>
        <taxon>Bacteroidota</taxon>
        <taxon>Sphingobacteriia</taxon>
        <taxon>Sphingobacteriales</taxon>
        <taxon>Sphingobacteriaceae</taxon>
        <taxon>Mucilaginibacter</taxon>
    </lineage>
</organism>
<reference evidence="1" key="1">
    <citation type="submission" date="2022-04" db="EMBL/GenBank/DDBJ databases">
        <title>Mucilaginibacter sp. RS28 isolated from freshwater.</title>
        <authorList>
            <person name="Ko S.-R."/>
        </authorList>
    </citation>
    <scope>NUCLEOTIDE SEQUENCE</scope>
    <source>
        <strain evidence="1">RS28</strain>
    </source>
</reference>